<accession>A0A0A9HKX8</accession>
<organism evidence="1">
    <name type="scientific">Arundo donax</name>
    <name type="common">Giant reed</name>
    <name type="synonym">Donax arundinaceus</name>
    <dbReference type="NCBI Taxonomy" id="35708"/>
    <lineage>
        <taxon>Eukaryota</taxon>
        <taxon>Viridiplantae</taxon>
        <taxon>Streptophyta</taxon>
        <taxon>Embryophyta</taxon>
        <taxon>Tracheophyta</taxon>
        <taxon>Spermatophyta</taxon>
        <taxon>Magnoliopsida</taxon>
        <taxon>Liliopsida</taxon>
        <taxon>Poales</taxon>
        <taxon>Poaceae</taxon>
        <taxon>PACMAD clade</taxon>
        <taxon>Arundinoideae</taxon>
        <taxon>Arundineae</taxon>
        <taxon>Arundo</taxon>
    </lineage>
</organism>
<protein>
    <submittedName>
        <fullName evidence="1">Uncharacterized protein</fullName>
    </submittedName>
</protein>
<dbReference type="EMBL" id="GBRH01162390">
    <property type="protein sequence ID" value="JAE35506.1"/>
    <property type="molecule type" value="Transcribed_RNA"/>
</dbReference>
<reference evidence="1" key="1">
    <citation type="submission" date="2014-09" db="EMBL/GenBank/DDBJ databases">
        <authorList>
            <person name="Magalhaes I.L.F."/>
            <person name="Oliveira U."/>
            <person name="Santos F.R."/>
            <person name="Vidigal T.H.D.A."/>
            <person name="Brescovit A.D."/>
            <person name="Santos A.J."/>
        </authorList>
    </citation>
    <scope>NUCLEOTIDE SEQUENCE</scope>
    <source>
        <tissue evidence="1">Shoot tissue taken approximately 20 cm above the soil surface</tissue>
    </source>
</reference>
<sequence>MSLYSCLQEYWSYLKLLQFSCHDCQLPHALLHEADELSEVLLCREVVMSCE</sequence>
<reference evidence="1" key="2">
    <citation type="journal article" date="2015" name="Data Brief">
        <title>Shoot transcriptome of the giant reed, Arundo donax.</title>
        <authorList>
            <person name="Barrero R.A."/>
            <person name="Guerrero F.D."/>
            <person name="Moolhuijzen P."/>
            <person name="Goolsby J.A."/>
            <person name="Tidwell J."/>
            <person name="Bellgard S.E."/>
            <person name="Bellgard M.I."/>
        </authorList>
    </citation>
    <scope>NUCLEOTIDE SEQUENCE</scope>
    <source>
        <tissue evidence="1">Shoot tissue taken approximately 20 cm above the soil surface</tissue>
    </source>
</reference>
<dbReference type="AlphaFoldDB" id="A0A0A9HKX8"/>
<evidence type="ECO:0000313" key="1">
    <source>
        <dbReference type="EMBL" id="JAE35506.1"/>
    </source>
</evidence>
<name>A0A0A9HKX8_ARUDO</name>
<proteinExistence type="predicted"/>